<proteinExistence type="predicted"/>
<feature type="domain" description="Sigma-54 factor interaction" evidence="7">
    <location>
        <begin position="137"/>
        <end position="366"/>
    </location>
</feature>
<evidence type="ECO:0000256" key="2">
    <source>
        <dbReference type="ARBA" id="ARBA00022840"/>
    </source>
</evidence>
<dbReference type="Pfam" id="PF00158">
    <property type="entry name" value="Sigma54_activat"/>
    <property type="match status" value="1"/>
</dbReference>
<dbReference type="GO" id="GO:0000160">
    <property type="term" value="P:phosphorelay signal transduction system"/>
    <property type="evidence" value="ECO:0007669"/>
    <property type="project" value="InterPro"/>
</dbReference>
<dbReference type="InParanoid" id="A0A0D2GB57"/>
<keyword evidence="6" id="KW-0597">Phosphoprotein</keyword>
<dbReference type="AlphaFoldDB" id="A0A0D2GB57"/>
<sequence>MANILVVDDDKKICDLLEAELRRLGHETQSAGTSQQALDLAGADNFDVVYLDVQLPGRSGLEIIPEIRQTPGEPEVIIMTGYGSPDGAELAVKNGAWDYIQKPAPRNQLILALMRALQFREQSRAAKHPALLKRNLIIGESHRINQCLSLVAQAAATEASVLITGETGTGKELFARAIHENSRRNSEPFVVVDCAALPDTLAESVLFGHEKGAFTGAEKPRSGLIRRANKGTLFLDEMGELPIELQKSFLRVLQEHRFHPLGSDREVESDFRVVVATNRNMEDMVQKGEFRQDLYFRLKAFEIHLPALRHRPEDIKPMVIFHTNRLCEHYGIPTRGFSPDFFEALALYDWPGNVRELVNTLEWVLARTVNEPTLFARHLPIEIRAKAARVTVEANREIELETEQEPARPEDIPSFKEYRKQKVEAAETGYLKLLLKQTAGDIQQAMAVSELSKARLYELLKKHGLSAKQSQG</sequence>
<dbReference type="PATRIC" id="fig|1429043.3.peg.4207"/>
<dbReference type="InterPro" id="IPR025944">
    <property type="entry name" value="Sigma_54_int_dom_CS"/>
</dbReference>
<dbReference type="GO" id="GO:0006355">
    <property type="term" value="P:regulation of DNA-templated transcription"/>
    <property type="evidence" value="ECO:0007669"/>
    <property type="project" value="InterPro"/>
</dbReference>
<evidence type="ECO:0000256" key="4">
    <source>
        <dbReference type="ARBA" id="ARBA00023125"/>
    </source>
</evidence>
<keyword evidence="5" id="KW-0804">Transcription</keyword>
<protein>
    <submittedName>
        <fullName evidence="9">Fis family transcriptional regulator</fullName>
    </submittedName>
</protein>
<dbReference type="OrthoDB" id="9763792at2"/>
<evidence type="ECO:0000313" key="10">
    <source>
        <dbReference type="Proteomes" id="UP000032233"/>
    </source>
</evidence>
<accession>A0A0D2GB57</accession>
<dbReference type="InterPro" id="IPR025943">
    <property type="entry name" value="Sigma_54_int_dom_ATP-bd_2"/>
</dbReference>
<dbReference type="GO" id="GO:0005524">
    <property type="term" value="F:ATP binding"/>
    <property type="evidence" value="ECO:0007669"/>
    <property type="project" value="UniProtKB-KW"/>
</dbReference>
<dbReference type="InterPro" id="IPR009057">
    <property type="entry name" value="Homeodomain-like_sf"/>
</dbReference>
<dbReference type="SUPFAM" id="SSF52172">
    <property type="entry name" value="CheY-like"/>
    <property type="match status" value="1"/>
</dbReference>
<keyword evidence="4" id="KW-0238">DNA-binding</keyword>
<evidence type="ECO:0000259" key="8">
    <source>
        <dbReference type="PROSITE" id="PS50110"/>
    </source>
</evidence>
<dbReference type="SUPFAM" id="SSF46689">
    <property type="entry name" value="Homeodomain-like"/>
    <property type="match status" value="1"/>
</dbReference>
<evidence type="ECO:0000256" key="5">
    <source>
        <dbReference type="ARBA" id="ARBA00023163"/>
    </source>
</evidence>
<evidence type="ECO:0000313" key="9">
    <source>
        <dbReference type="EMBL" id="KIX12087.1"/>
    </source>
</evidence>
<dbReference type="PANTHER" id="PTHR32071">
    <property type="entry name" value="TRANSCRIPTIONAL REGULATORY PROTEIN"/>
    <property type="match status" value="1"/>
</dbReference>
<keyword evidence="1" id="KW-0547">Nucleotide-binding</keyword>
<dbReference type="InterPro" id="IPR027417">
    <property type="entry name" value="P-loop_NTPase"/>
</dbReference>
<dbReference type="Gene3D" id="1.10.8.60">
    <property type="match status" value="1"/>
</dbReference>
<dbReference type="PROSITE" id="PS00688">
    <property type="entry name" value="SIGMA54_INTERACT_3"/>
    <property type="match status" value="1"/>
</dbReference>
<dbReference type="PROSITE" id="PS00675">
    <property type="entry name" value="SIGMA54_INTERACT_1"/>
    <property type="match status" value="1"/>
</dbReference>
<evidence type="ECO:0000259" key="7">
    <source>
        <dbReference type="PROSITE" id="PS50045"/>
    </source>
</evidence>
<dbReference type="SMART" id="SM00382">
    <property type="entry name" value="AAA"/>
    <property type="match status" value="1"/>
</dbReference>
<dbReference type="PROSITE" id="PS50045">
    <property type="entry name" value="SIGMA54_INTERACT_4"/>
    <property type="match status" value="1"/>
</dbReference>
<dbReference type="PROSITE" id="PS50110">
    <property type="entry name" value="RESPONSE_REGULATORY"/>
    <property type="match status" value="1"/>
</dbReference>
<dbReference type="InterPro" id="IPR011006">
    <property type="entry name" value="CheY-like_superfamily"/>
</dbReference>
<name>A0A0D2GB57_9BACT</name>
<gene>
    <name evidence="9" type="ORF">X474_19855</name>
</gene>
<dbReference type="InterPro" id="IPR058031">
    <property type="entry name" value="AAA_lid_NorR"/>
</dbReference>
<keyword evidence="10" id="KW-1185">Reference proteome</keyword>
<dbReference type="STRING" id="1429043.X474_19855"/>
<dbReference type="Gene3D" id="3.40.50.300">
    <property type="entry name" value="P-loop containing nucleotide triphosphate hydrolases"/>
    <property type="match status" value="1"/>
</dbReference>
<dbReference type="InterPro" id="IPR002078">
    <property type="entry name" value="Sigma_54_int"/>
</dbReference>
<keyword evidence="2" id="KW-0067">ATP-binding</keyword>
<dbReference type="SMART" id="SM00448">
    <property type="entry name" value="REC"/>
    <property type="match status" value="1"/>
</dbReference>
<evidence type="ECO:0000256" key="3">
    <source>
        <dbReference type="ARBA" id="ARBA00023015"/>
    </source>
</evidence>
<comment type="caution">
    <text evidence="9">The sequence shown here is derived from an EMBL/GenBank/DDBJ whole genome shotgun (WGS) entry which is preliminary data.</text>
</comment>
<organism evidence="9 10">
    <name type="scientific">Dethiosulfatarculus sandiegensis</name>
    <dbReference type="NCBI Taxonomy" id="1429043"/>
    <lineage>
        <taxon>Bacteria</taxon>
        <taxon>Pseudomonadati</taxon>
        <taxon>Thermodesulfobacteriota</taxon>
        <taxon>Desulfarculia</taxon>
        <taxon>Desulfarculales</taxon>
        <taxon>Desulfarculaceae</taxon>
        <taxon>Dethiosulfatarculus</taxon>
    </lineage>
</organism>
<dbReference type="SUPFAM" id="SSF52540">
    <property type="entry name" value="P-loop containing nucleoside triphosphate hydrolases"/>
    <property type="match status" value="1"/>
</dbReference>
<dbReference type="RefSeq" id="WP_044350835.1">
    <property type="nucleotide sequence ID" value="NZ_AZAC01000034.1"/>
</dbReference>
<keyword evidence="3" id="KW-0805">Transcription regulation</keyword>
<dbReference type="InterPro" id="IPR001789">
    <property type="entry name" value="Sig_transdc_resp-reg_receiver"/>
</dbReference>
<evidence type="ECO:0000256" key="6">
    <source>
        <dbReference type="PROSITE-ProRule" id="PRU00169"/>
    </source>
</evidence>
<dbReference type="InterPro" id="IPR025662">
    <property type="entry name" value="Sigma_54_int_dom_ATP-bd_1"/>
</dbReference>
<dbReference type="PANTHER" id="PTHR32071:SF113">
    <property type="entry name" value="ALGINATE BIOSYNTHESIS TRANSCRIPTIONAL REGULATORY PROTEIN ALGB"/>
    <property type="match status" value="1"/>
</dbReference>
<dbReference type="PROSITE" id="PS00676">
    <property type="entry name" value="SIGMA54_INTERACT_2"/>
    <property type="match status" value="1"/>
</dbReference>
<evidence type="ECO:0000256" key="1">
    <source>
        <dbReference type="ARBA" id="ARBA00022741"/>
    </source>
</evidence>
<dbReference type="Pfam" id="PF25601">
    <property type="entry name" value="AAA_lid_14"/>
    <property type="match status" value="1"/>
</dbReference>
<reference evidence="9 10" key="1">
    <citation type="submission" date="2013-11" db="EMBL/GenBank/DDBJ databases">
        <title>Metagenomic analysis of a methanogenic consortium involved in long chain n-alkane degradation.</title>
        <authorList>
            <person name="Davidova I.A."/>
            <person name="Callaghan A.V."/>
            <person name="Wawrik B."/>
            <person name="Pruitt S."/>
            <person name="Marks C."/>
            <person name="Duncan K.E."/>
            <person name="Suflita J.M."/>
        </authorList>
    </citation>
    <scope>NUCLEOTIDE SEQUENCE [LARGE SCALE GENOMIC DNA]</scope>
    <source>
        <strain evidence="9 10">SPR</strain>
    </source>
</reference>
<dbReference type="Gene3D" id="1.10.10.60">
    <property type="entry name" value="Homeodomain-like"/>
    <property type="match status" value="1"/>
</dbReference>
<dbReference type="Gene3D" id="3.40.50.2300">
    <property type="match status" value="1"/>
</dbReference>
<dbReference type="EMBL" id="AZAC01000034">
    <property type="protein sequence ID" value="KIX12087.1"/>
    <property type="molecule type" value="Genomic_DNA"/>
</dbReference>
<dbReference type="Proteomes" id="UP000032233">
    <property type="component" value="Unassembled WGS sequence"/>
</dbReference>
<dbReference type="InterPro" id="IPR003593">
    <property type="entry name" value="AAA+_ATPase"/>
</dbReference>
<dbReference type="FunFam" id="3.40.50.300:FF:000006">
    <property type="entry name" value="DNA-binding transcriptional regulator NtrC"/>
    <property type="match status" value="1"/>
</dbReference>
<dbReference type="CDD" id="cd00009">
    <property type="entry name" value="AAA"/>
    <property type="match status" value="1"/>
</dbReference>
<dbReference type="Pfam" id="PF00072">
    <property type="entry name" value="Response_reg"/>
    <property type="match status" value="1"/>
</dbReference>
<feature type="domain" description="Response regulatory" evidence="8">
    <location>
        <begin position="3"/>
        <end position="117"/>
    </location>
</feature>
<feature type="modified residue" description="4-aspartylphosphate" evidence="6">
    <location>
        <position position="52"/>
    </location>
</feature>
<dbReference type="GO" id="GO:0003677">
    <property type="term" value="F:DNA binding"/>
    <property type="evidence" value="ECO:0007669"/>
    <property type="project" value="UniProtKB-KW"/>
</dbReference>